<dbReference type="InterPro" id="IPR000073">
    <property type="entry name" value="AB_hydrolase_1"/>
</dbReference>
<protein>
    <submittedName>
        <fullName evidence="5">Alpha/beta hydrolase fold</fullName>
    </submittedName>
</protein>
<evidence type="ECO:0000313" key="5">
    <source>
        <dbReference type="EMBL" id="MCP2257356.1"/>
    </source>
</evidence>
<evidence type="ECO:0000256" key="1">
    <source>
        <dbReference type="ARBA" id="ARBA00010088"/>
    </source>
</evidence>
<sequence length="520" mass="56590">MKTVINCSVLHHLDEAVSPRSQRFLVTVLAFGLLPALPAAADPPVPAPRITFGPCLSPSPAPAVPDGPDGATLECGQLDVPLDHSHPDGRTLRLAVSRVRASGSPEERRGVLLVNPGGPGGSGLDYAATKRAKMPESVRRAFDVVGFDPRGVGSSSPVSCGQMGGRFDHPGQDPVPTDDEAERSYMDNLRRTARDCATEIGDALPHIGTANTARDMDLLRAALGERRISFLGVSYGSYLGAAYATLFPHRVDRMVLDSVVGPDDWYDFDRDQAVALIRQRDTLFDWFAQHPTTFRLGSTRDEVRQHYVRTREELARRGEAFGPAEFDRLVYRALGRTERWEKLGLALRAFAETGSSEQLRTQQPAEDAATRNFEAANRTVKCADGPGPRSEREIVADLRRLRSLDPRPVLTGMEATVCHYWAYQPRKRVDLGRRPGIPPILLTQAEFDPVTPYAGAQRMRRALSGSRMVTLSGGHSHGVFASQRNTCVDETTAAYLVHGALPSVDLRCTGTGAGLPTPSA</sequence>
<comment type="similarity">
    <text evidence="1">Belongs to the peptidase S33 family.</text>
</comment>
<dbReference type="Proteomes" id="UP001205311">
    <property type="component" value="Unassembled WGS sequence"/>
</dbReference>
<dbReference type="PANTHER" id="PTHR43248:SF29">
    <property type="entry name" value="TRIPEPTIDYL AMINOPEPTIDASE"/>
    <property type="match status" value="1"/>
</dbReference>
<keyword evidence="2" id="KW-0732">Signal</keyword>
<dbReference type="PANTHER" id="PTHR43248">
    <property type="entry name" value="2-SUCCINYL-6-HYDROXY-2,4-CYCLOHEXADIENE-1-CARBOXYLATE SYNTHASE"/>
    <property type="match status" value="1"/>
</dbReference>
<comment type="caution">
    <text evidence="5">The sequence shown here is derived from an EMBL/GenBank/DDBJ whole genome shotgun (WGS) entry which is preliminary data.</text>
</comment>
<dbReference type="Gene3D" id="3.40.50.1820">
    <property type="entry name" value="alpha/beta hydrolase"/>
    <property type="match status" value="1"/>
</dbReference>
<dbReference type="EMBL" id="JAMTCP010000003">
    <property type="protein sequence ID" value="MCP2257356.1"/>
    <property type="molecule type" value="Genomic_DNA"/>
</dbReference>
<reference evidence="5 6" key="1">
    <citation type="submission" date="2022-06" db="EMBL/GenBank/DDBJ databases">
        <title>Genomic Encyclopedia of Archaeal and Bacterial Type Strains, Phase II (KMG-II): from individual species to whole genera.</title>
        <authorList>
            <person name="Goeker M."/>
        </authorList>
    </citation>
    <scope>NUCLEOTIDE SEQUENCE [LARGE SCALE GENOMIC DNA]</scope>
    <source>
        <strain evidence="5 6">DSM 40477</strain>
    </source>
</reference>
<keyword evidence="6" id="KW-1185">Reference proteome</keyword>
<dbReference type="InterPro" id="IPR051601">
    <property type="entry name" value="Serine_prot/Carboxylest_S33"/>
</dbReference>
<dbReference type="Pfam" id="PF00561">
    <property type="entry name" value="Abhydrolase_1"/>
    <property type="match status" value="1"/>
</dbReference>
<name>A0ABT1HPB2_STRSD</name>
<evidence type="ECO:0000313" key="6">
    <source>
        <dbReference type="Proteomes" id="UP001205311"/>
    </source>
</evidence>
<evidence type="ECO:0000256" key="2">
    <source>
        <dbReference type="ARBA" id="ARBA00022729"/>
    </source>
</evidence>
<dbReference type="InterPro" id="IPR029058">
    <property type="entry name" value="AB_hydrolase_fold"/>
</dbReference>
<evidence type="ECO:0000259" key="4">
    <source>
        <dbReference type="Pfam" id="PF00561"/>
    </source>
</evidence>
<proteinExistence type="inferred from homology"/>
<dbReference type="SUPFAM" id="SSF53474">
    <property type="entry name" value="alpha/beta-Hydrolases"/>
    <property type="match status" value="1"/>
</dbReference>
<organism evidence="5 6">
    <name type="scientific">Streptoalloteichus tenebrarius (strain ATCC 17920 / DSM 40477 / JCM 4838 / CBS 697.72 / NBRC 16177 / NCIMB 11028 / NRRL B-12390 / A12253. 1 / ISP 5477)</name>
    <name type="common">Streptomyces tenebrarius</name>
    <dbReference type="NCBI Taxonomy" id="1933"/>
    <lineage>
        <taxon>Bacteria</taxon>
        <taxon>Bacillati</taxon>
        <taxon>Actinomycetota</taxon>
        <taxon>Actinomycetes</taxon>
        <taxon>Pseudonocardiales</taxon>
        <taxon>Pseudonocardiaceae</taxon>
        <taxon>Streptoalloteichus</taxon>
    </lineage>
</organism>
<accession>A0ABT1HPB2</accession>
<feature type="domain" description="AB hydrolase-1" evidence="4">
    <location>
        <begin position="111"/>
        <end position="475"/>
    </location>
</feature>
<evidence type="ECO:0000256" key="3">
    <source>
        <dbReference type="ARBA" id="ARBA00022801"/>
    </source>
</evidence>
<gene>
    <name evidence="5" type="ORF">LX15_001041</name>
</gene>
<keyword evidence="3 5" id="KW-0378">Hydrolase</keyword>
<dbReference type="GO" id="GO:0016787">
    <property type="term" value="F:hydrolase activity"/>
    <property type="evidence" value="ECO:0007669"/>
    <property type="project" value="UniProtKB-KW"/>
</dbReference>